<evidence type="ECO:0000313" key="3">
    <source>
        <dbReference type="EMBL" id="EHL13080.1"/>
    </source>
</evidence>
<dbReference type="BioCyc" id="EBAC796937-HMP:GMGH-380-MONOMER"/>
<gene>
    <name evidence="3" type="ORF">HMPREF9629_00380</name>
</gene>
<protein>
    <recommendedName>
        <fullName evidence="2">Translation initiation factor IF-2 N-terminal domain-containing protein</fullName>
    </recommendedName>
</protein>
<dbReference type="HOGENOM" id="CLU_2194470_0_0_9"/>
<feature type="compositionally biased region" description="Basic and acidic residues" evidence="1">
    <location>
        <begin position="69"/>
        <end position="93"/>
    </location>
</feature>
<dbReference type="Gene3D" id="1.10.10.2480">
    <property type="match status" value="1"/>
</dbReference>
<evidence type="ECO:0000256" key="1">
    <source>
        <dbReference type="SAM" id="MobiDB-lite"/>
    </source>
</evidence>
<reference evidence="3 4" key="1">
    <citation type="submission" date="2011-08" db="EMBL/GenBank/DDBJ databases">
        <title>The Genome Sequence of Eubacteriaceae bacterium ACC19a.</title>
        <authorList>
            <consortium name="The Broad Institute Genome Sequencing Platform"/>
            <person name="Earl A."/>
            <person name="Ward D."/>
            <person name="Feldgarden M."/>
            <person name="Gevers D."/>
            <person name="Sizova M."/>
            <person name="Hazen A."/>
            <person name="Epstein S."/>
            <person name="Young S.K."/>
            <person name="Zeng Q."/>
            <person name="Gargeya S."/>
            <person name="Fitzgerald M."/>
            <person name="Haas B."/>
            <person name="Abouelleil A."/>
            <person name="Alvarado L."/>
            <person name="Arachchi H.M."/>
            <person name="Berlin A."/>
            <person name="Brown A."/>
            <person name="Chapman S.B."/>
            <person name="Chen Z."/>
            <person name="Dunbar C."/>
            <person name="Freedman E."/>
            <person name="Gearin G."/>
            <person name="Gellesch M."/>
            <person name="Goldberg J."/>
            <person name="Griggs A."/>
            <person name="Gujja S."/>
            <person name="Heiman D."/>
            <person name="Howarth C."/>
            <person name="Larson L."/>
            <person name="Lui A."/>
            <person name="MacDonald P.J.P."/>
            <person name="Montmayeur A."/>
            <person name="Murphy C."/>
            <person name="Neiman D."/>
            <person name="Pearson M."/>
            <person name="Priest M."/>
            <person name="Roberts A."/>
            <person name="Saif S."/>
            <person name="Shea T."/>
            <person name="Shenoy N."/>
            <person name="Sisk P."/>
            <person name="Stolte C."/>
            <person name="Sykes S."/>
            <person name="Wortman J."/>
            <person name="Nusbaum C."/>
            <person name="Birren B."/>
        </authorList>
    </citation>
    <scope>NUCLEOTIDE SEQUENCE [LARGE SCALE GENOMIC DNA]</scope>
    <source>
        <strain evidence="3 4">ACC19a</strain>
    </source>
</reference>
<dbReference type="EMBL" id="AFZE01000045">
    <property type="protein sequence ID" value="EHL13080.1"/>
    <property type="molecule type" value="Genomic_DNA"/>
</dbReference>
<accession>G9X1V7</accession>
<feature type="compositionally biased region" description="Basic residues" evidence="1">
    <location>
        <begin position="94"/>
        <end position="108"/>
    </location>
</feature>
<organism evidence="3 4">
    <name type="scientific">Peptoanaerobacter stomatis</name>
    <dbReference type="NCBI Taxonomy" id="796937"/>
    <lineage>
        <taxon>Bacteria</taxon>
        <taxon>Bacillati</taxon>
        <taxon>Bacillota</taxon>
        <taxon>Clostridia</taxon>
        <taxon>Peptostreptococcales</taxon>
        <taxon>Filifactoraceae</taxon>
        <taxon>Peptoanaerobacter</taxon>
    </lineage>
</organism>
<evidence type="ECO:0000259" key="2">
    <source>
        <dbReference type="Pfam" id="PF04760"/>
    </source>
</evidence>
<dbReference type="Proteomes" id="UP000006437">
    <property type="component" value="Unassembled WGS sequence"/>
</dbReference>
<sequence length="108" mass="12699">MEKKRVYTIADEIGITSKELIAKLEELDIKVSSHMSTLTREEADIIVEMFKEEKAVKVKPKEKEVKKVDLVLEHSDHEEEPKNKKSEKQDKKEKIKSKIKKKVRIRNI</sequence>
<feature type="domain" description="Translation initiation factor IF-2 N-terminal" evidence="2">
    <location>
        <begin position="1"/>
        <end position="52"/>
    </location>
</feature>
<name>G9X1V7_9FIRM</name>
<comment type="caution">
    <text evidence="3">The sequence shown here is derived from an EMBL/GenBank/DDBJ whole genome shotgun (WGS) entry which is preliminary data.</text>
</comment>
<proteinExistence type="predicted"/>
<dbReference type="InterPro" id="IPR006847">
    <property type="entry name" value="IF2_N"/>
</dbReference>
<feature type="region of interest" description="Disordered" evidence="1">
    <location>
        <begin position="69"/>
        <end position="108"/>
    </location>
</feature>
<dbReference type="RefSeq" id="WP_009524617.1">
    <property type="nucleotide sequence ID" value="NZ_JH414547.1"/>
</dbReference>
<evidence type="ECO:0000313" key="4">
    <source>
        <dbReference type="Proteomes" id="UP000006437"/>
    </source>
</evidence>
<dbReference type="Pfam" id="PF04760">
    <property type="entry name" value="IF2_N"/>
    <property type="match status" value="1"/>
</dbReference>
<dbReference type="AlphaFoldDB" id="G9X1V7"/>